<feature type="compositionally biased region" description="Basic residues" evidence="1">
    <location>
        <begin position="303"/>
        <end position="323"/>
    </location>
</feature>
<feature type="compositionally biased region" description="Acidic residues" evidence="1">
    <location>
        <begin position="1"/>
        <end position="26"/>
    </location>
</feature>
<reference evidence="3" key="1">
    <citation type="journal article" date="2013" name="Genome Announc.">
        <title>Draft genome sequence of the grapevine dieback fungus Eutypa lata UCR-EL1.</title>
        <authorList>
            <person name="Blanco-Ulate B."/>
            <person name="Rolshausen P.E."/>
            <person name="Cantu D."/>
        </authorList>
    </citation>
    <scope>NUCLEOTIDE SEQUENCE [LARGE SCALE GENOMIC DNA]</scope>
    <source>
        <strain evidence="3">UCR-EL1</strain>
    </source>
</reference>
<dbReference type="GO" id="GO:0016593">
    <property type="term" value="C:Cdc73/Paf1 complex"/>
    <property type="evidence" value="ECO:0007669"/>
    <property type="project" value="InterPro"/>
</dbReference>
<accession>M7TRK8</accession>
<dbReference type="Proteomes" id="UP000012174">
    <property type="component" value="Unassembled WGS sequence"/>
</dbReference>
<dbReference type="HOGENOM" id="CLU_030892_1_0_1"/>
<evidence type="ECO:0000313" key="3">
    <source>
        <dbReference type="Proteomes" id="UP000012174"/>
    </source>
</evidence>
<organism evidence="2 3">
    <name type="scientific">Eutypa lata (strain UCR-EL1)</name>
    <name type="common">Grapevine dieback disease fungus</name>
    <name type="synonym">Eutypa armeniacae</name>
    <dbReference type="NCBI Taxonomy" id="1287681"/>
    <lineage>
        <taxon>Eukaryota</taxon>
        <taxon>Fungi</taxon>
        <taxon>Dikarya</taxon>
        <taxon>Ascomycota</taxon>
        <taxon>Pezizomycotina</taxon>
        <taxon>Sordariomycetes</taxon>
        <taxon>Xylariomycetidae</taxon>
        <taxon>Xylariales</taxon>
        <taxon>Diatrypaceae</taxon>
        <taxon>Eutypa</taxon>
    </lineage>
</organism>
<feature type="compositionally biased region" description="Basic and acidic residues" evidence="1">
    <location>
        <begin position="29"/>
        <end position="46"/>
    </location>
</feature>
<sequence>MSDSDDLVDLPDDGGDDLFGDADEGAQSDAERVLSDHDLASEHDGDTQGARDGMGQDEADDDDNDNQMTEQRFVLPVPMYRHKTPKSKDGSLQSMKVPKFLKWQADEYKPDTFEPTEWDKANLQSENPKTVIRYQRDPKTDQLKSNALVHRWSDGSVTMSVGGEHYEIQKKVMAPPPDKKYEEREDAHYYAAAAHLFSNLLVTVGHVTEQYTVIASKNMQDEALANFASAMAAAARGKRASEGDMIIMATRDPELQKKEAEMAEKERMKAQRRLDTAAARLDSRSGGYRSGGLSVGDLEGGRKGARGPRKRGAPGASRPKKRRPEYDSDDDLPSGSRYRQDEYDREDDFIAPSDDDQMSGGDDEEEEDLLDDDEEEEAPRRKKKQKTTESEDEDADADADVDLDDLDARVPDQSRARRRHIIEEDEDE</sequence>
<feature type="compositionally biased region" description="Acidic residues" evidence="1">
    <location>
        <begin position="390"/>
        <end position="405"/>
    </location>
</feature>
<keyword evidence="3" id="KW-1185">Reference proteome</keyword>
<feature type="region of interest" description="Disordered" evidence="1">
    <location>
        <begin position="252"/>
        <end position="428"/>
    </location>
</feature>
<dbReference type="AlphaFoldDB" id="M7TRK8"/>
<evidence type="ECO:0000256" key="1">
    <source>
        <dbReference type="SAM" id="MobiDB-lite"/>
    </source>
</evidence>
<feature type="compositionally biased region" description="Acidic residues" evidence="1">
    <location>
        <begin position="343"/>
        <end position="377"/>
    </location>
</feature>
<dbReference type="GO" id="GO:0032968">
    <property type="term" value="P:positive regulation of transcription elongation by RNA polymerase II"/>
    <property type="evidence" value="ECO:0007669"/>
    <property type="project" value="TreeGrafter"/>
</dbReference>
<dbReference type="InterPro" id="IPR007149">
    <property type="entry name" value="Leo1"/>
</dbReference>
<gene>
    <name evidence="2" type="ORF">UCREL1_3688</name>
</gene>
<dbReference type="EMBL" id="KB706105">
    <property type="protein sequence ID" value="EMR69310.1"/>
    <property type="molecule type" value="Genomic_DNA"/>
</dbReference>
<dbReference type="eggNOG" id="ENOG502S4N0">
    <property type="taxonomic scope" value="Eukaryota"/>
</dbReference>
<name>M7TRK8_EUTLA</name>
<feature type="compositionally biased region" description="Basic and acidic residues" evidence="1">
    <location>
        <begin position="252"/>
        <end position="275"/>
    </location>
</feature>
<dbReference type="KEGG" id="ela:UCREL1_3688"/>
<dbReference type="PANTHER" id="PTHR23146:SF0">
    <property type="entry name" value="RNA POLYMERASE-ASSOCIATED PROTEIN LEO1"/>
    <property type="match status" value="1"/>
</dbReference>
<proteinExistence type="predicted"/>
<dbReference type="Pfam" id="PF04004">
    <property type="entry name" value="Leo1"/>
    <property type="match status" value="1"/>
</dbReference>
<dbReference type="OrthoDB" id="20844at2759"/>
<dbReference type="PANTHER" id="PTHR23146">
    <property type="entry name" value="LEO1 PROTEIN"/>
    <property type="match status" value="1"/>
</dbReference>
<feature type="compositionally biased region" description="Acidic residues" evidence="1">
    <location>
        <begin position="55"/>
        <end position="65"/>
    </location>
</feature>
<dbReference type="OMA" id="TNIYRWS"/>
<feature type="region of interest" description="Disordered" evidence="1">
    <location>
        <begin position="1"/>
        <end position="93"/>
    </location>
</feature>
<feature type="compositionally biased region" description="Basic and acidic residues" evidence="1">
    <location>
        <begin position="406"/>
        <end position="415"/>
    </location>
</feature>
<dbReference type="GO" id="GO:1990269">
    <property type="term" value="F:RNA polymerase II C-terminal domain phosphoserine binding"/>
    <property type="evidence" value="ECO:0007669"/>
    <property type="project" value="TreeGrafter"/>
</dbReference>
<dbReference type="GO" id="GO:0006368">
    <property type="term" value="P:transcription elongation by RNA polymerase II"/>
    <property type="evidence" value="ECO:0007669"/>
    <property type="project" value="InterPro"/>
</dbReference>
<evidence type="ECO:0000313" key="2">
    <source>
        <dbReference type="EMBL" id="EMR69310.1"/>
    </source>
</evidence>
<dbReference type="STRING" id="1287681.M7TRK8"/>
<protein>
    <submittedName>
        <fullName evidence="2">Putative rna polymerase-associated protein</fullName>
    </submittedName>
</protein>